<dbReference type="PANTHER" id="PTHR38450">
    <property type="entry name" value="STAGE V SPORULATION PROTEIN AC-RELATED"/>
    <property type="match status" value="1"/>
</dbReference>
<dbReference type="InterPro" id="IPR014203">
    <property type="entry name" value="Spore_V_AC"/>
</dbReference>
<name>A0A0D1BY88_CLOBO</name>
<sequence length="151" mass="16308">MALNEKKLRKDFDDLSPKVEPKPQIFKHCVSAFIVGGLICDVGQFFNNFFLSMGIPKDEVGTYVSIVMVFIGAFLTGIGVYDKIAKFAGAGTVVPITGFSNSIVSPAMEFKKEGYVFGVAAKMFVIAGPVLVYGISSSVIVGIIYFIMSKL</sequence>
<proteinExistence type="predicted"/>
<dbReference type="OrthoDB" id="9797988at2"/>
<feature type="transmembrane region" description="Helical" evidence="1">
    <location>
        <begin position="87"/>
        <end position="104"/>
    </location>
</feature>
<dbReference type="Pfam" id="PF03862">
    <property type="entry name" value="SpoVAC_SpoVAEB"/>
    <property type="match status" value="1"/>
</dbReference>
<dbReference type="RefSeq" id="WP_003483648.1">
    <property type="nucleotide sequence ID" value="NZ_JXSU01000007.1"/>
</dbReference>
<reference evidence="2 3" key="1">
    <citation type="submission" date="2014-06" db="EMBL/GenBank/DDBJ databases">
        <title>Genome characterization of distinct group I Clostridium botulinum lineages.</title>
        <authorList>
            <person name="Giordani F."/>
            <person name="Anselmo A."/>
            <person name="Fillo S."/>
            <person name="Palozzi A.M."/>
            <person name="Fortunato A."/>
            <person name="Gentile B."/>
            <person name="Ciammaruconi A."/>
            <person name="Anniballi F."/>
            <person name="De Medici D."/>
            <person name="Lista F."/>
        </authorList>
    </citation>
    <scope>NUCLEOTIDE SEQUENCE [LARGE SCALE GENOMIC DNA]</scope>
    <source>
        <strain evidence="2 3">B2 450</strain>
    </source>
</reference>
<dbReference type="NCBIfam" id="TIGR02838">
    <property type="entry name" value="spore_V_AC"/>
    <property type="match status" value="1"/>
</dbReference>
<evidence type="ECO:0000313" key="3">
    <source>
        <dbReference type="Proteomes" id="UP000032250"/>
    </source>
</evidence>
<evidence type="ECO:0000256" key="1">
    <source>
        <dbReference type="SAM" id="Phobius"/>
    </source>
</evidence>
<dbReference type="HOGENOM" id="CLU_112786_0_1_9"/>
<dbReference type="Proteomes" id="UP000032250">
    <property type="component" value="Unassembled WGS sequence"/>
</dbReference>
<gene>
    <name evidence="2" type="ORF">N495_15525</name>
</gene>
<protein>
    <submittedName>
        <fullName evidence="2">Stage V sporulation protein AC</fullName>
    </submittedName>
</protein>
<organism evidence="2 3">
    <name type="scientific">Clostridium botulinum B2 450</name>
    <dbReference type="NCBI Taxonomy" id="1379739"/>
    <lineage>
        <taxon>Bacteria</taxon>
        <taxon>Bacillati</taxon>
        <taxon>Bacillota</taxon>
        <taxon>Clostridia</taxon>
        <taxon>Eubacteriales</taxon>
        <taxon>Clostridiaceae</taxon>
        <taxon>Clostridium</taxon>
    </lineage>
</organism>
<keyword evidence="1" id="KW-0472">Membrane</keyword>
<evidence type="ECO:0000313" key="2">
    <source>
        <dbReference type="EMBL" id="KIS24917.1"/>
    </source>
</evidence>
<dbReference type="PATRIC" id="fig|1379739.3.peg.3501"/>
<keyword evidence="1" id="KW-0812">Transmembrane</keyword>
<comment type="caution">
    <text evidence="2">The sequence shown here is derived from an EMBL/GenBank/DDBJ whole genome shotgun (WGS) entry which is preliminary data.</text>
</comment>
<dbReference type="EMBL" id="JXSU01000007">
    <property type="protein sequence ID" value="KIS24917.1"/>
    <property type="molecule type" value="Genomic_DNA"/>
</dbReference>
<accession>A0A0D1BY88</accession>
<keyword evidence="1" id="KW-1133">Transmembrane helix</keyword>
<dbReference type="AlphaFoldDB" id="A0A0D1BY88"/>
<dbReference type="InterPro" id="IPR005562">
    <property type="entry name" value="SpoVA"/>
</dbReference>
<feature type="transmembrane region" description="Helical" evidence="1">
    <location>
        <begin position="61"/>
        <end position="80"/>
    </location>
</feature>
<dbReference type="PANTHER" id="PTHR38450:SF1">
    <property type="entry name" value="STAGE V SPORULATION PROTEIN AC"/>
    <property type="match status" value="1"/>
</dbReference>
<feature type="transmembrane region" description="Helical" evidence="1">
    <location>
        <begin position="25"/>
        <end position="46"/>
    </location>
</feature>
<feature type="transmembrane region" description="Helical" evidence="1">
    <location>
        <begin position="124"/>
        <end position="148"/>
    </location>
</feature>